<dbReference type="EC" id="5.3.1.6" evidence="4"/>
<dbReference type="Gene3D" id="3.30.70.260">
    <property type="match status" value="1"/>
</dbReference>
<evidence type="ECO:0000256" key="4">
    <source>
        <dbReference type="ARBA" id="ARBA00011959"/>
    </source>
</evidence>
<dbReference type="GO" id="GO:0004751">
    <property type="term" value="F:ribose-5-phosphate isomerase activity"/>
    <property type="evidence" value="ECO:0007669"/>
    <property type="project" value="UniProtKB-EC"/>
</dbReference>
<comment type="pathway">
    <text evidence="2">Carbohydrate degradation; pentose phosphate pathway; D-ribose 5-phosphate from D-ribulose 5-phosphate (non-oxidative stage): step 1/1.</text>
</comment>
<gene>
    <name evidence="7" type="ORF">V8G54_031531</name>
</gene>
<dbReference type="SUPFAM" id="SSF100950">
    <property type="entry name" value="NagB/RpiA/CoA transferase-like"/>
    <property type="match status" value="1"/>
</dbReference>
<feature type="compositionally biased region" description="Low complexity" evidence="6">
    <location>
        <begin position="1"/>
        <end position="11"/>
    </location>
</feature>
<feature type="region of interest" description="Disordered" evidence="6">
    <location>
        <begin position="1"/>
        <end position="22"/>
    </location>
</feature>
<accession>A0AAQ3RGZ8</accession>
<organism evidence="7 8">
    <name type="scientific">Vigna mungo</name>
    <name type="common">Black gram</name>
    <name type="synonym">Phaseolus mungo</name>
    <dbReference type="NCBI Taxonomy" id="3915"/>
    <lineage>
        <taxon>Eukaryota</taxon>
        <taxon>Viridiplantae</taxon>
        <taxon>Streptophyta</taxon>
        <taxon>Embryophyta</taxon>
        <taxon>Tracheophyta</taxon>
        <taxon>Spermatophyta</taxon>
        <taxon>Magnoliopsida</taxon>
        <taxon>eudicotyledons</taxon>
        <taxon>Gunneridae</taxon>
        <taxon>Pentapetalae</taxon>
        <taxon>rosids</taxon>
        <taxon>fabids</taxon>
        <taxon>Fabales</taxon>
        <taxon>Fabaceae</taxon>
        <taxon>Papilionoideae</taxon>
        <taxon>50 kb inversion clade</taxon>
        <taxon>NPAAA clade</taxon>
        <taxon>indigoferoid/millettioid clade</taxon>
        <taxon>Phaseoleae</taxon>
        <taxon>Vigna</taxon>
    </lineage>
</organism>
<evidence type="ECO:0000256" key="6">
    <source>
        <dbReference type="SAM" id="MobiDB-lite"/>
    </source>
</evidence>
<evidence type="ECO:0000256" key="1">
    <source>
        <dbReference type="ARBA" id="ARBA00001713"/>
    </source>
</evidence>
<dbReference type="PANTHER" id="PTHR43748:SF1">
    <property type="entry name" value="RIBOSE-5-PHOSPHATE ISOMERASE 4, CHLOROPLASTIC-RELATED"/>
    <property type="match status" value="1"/>
</dbReference>
<dbReference type="Pfam" id="PF06026">
    <property type="entry name" value="Rib_5-P_isom_A"/>
    <property type="match status" value="1"/>
</dbReference>
<evidence type="ECO:0000313" key="7">
    <source>
        <dbReference type="EMBL" id="WVY92443.1"/>
    </source>
</evidence>
<name>A0AAQ3RGZ8_VIGMU</name>
<protein>
    <recommendedName>
        <fullName evidence="4">ribose-5-phosphate isomerase</fullName>
        <ecNumber evidence="4">5.3.1.6</ecNumber>
    </recommendedName>
</protein>
<comment type="catalytic activity">
    <reaction evidence="1">
        <text>aldehydo-D-ribose 5-phosphate = D-ribulose 5-phosphate</text>
        <dbReference type="Rhea" id="RHEA:14657"/>
        <dbReference type="ChEBI" id="CHEBI:58121"/>
        <dbReference type="ChEBI" id="CHEBI:58273"/>
        <dbReference type="EC" id="5.3.1.6"/>
    </reaction>
</comment>
<evidence type="ECO:0000256" key="2">
    <source>
        <dbReference type="ARBA" id="ARBA00004988"/>
    </source>
</evidence>
<dbReference type="Gene3D" id="3.40.50.1360">
    <property type="match status" value="1"/>
</dbReference>
<dbReference type="SUPFAM" id="SSF75445">
    <property type="entry name" value="D-ribose-5-phosphate isomerase (RpiA), lid domain"/>
    <property type="match status" value="1"/>
</dbReference>
<evidence type="ECO:0000256" key="5">
    <source>
        <dbReference type="ARBA" id="ARBA00023235"/>
    </source>
</evidence>
<comment type="similarity">
    <text evidence="3">Belongs to the ribose 5-phosphate isomerase family.</text>
</comment>
<dbReference type="EMBL" id="CP144691">
    <property type="protein sequence ID" value="WVY92443.1"/>
    <property type="molecule type" value="Genomic_DNA"/>
</dbReference>
<dbReference type="PANTHER" id="PTHR43748">
    <property type="entry name" value="RIBOSE-5-PHOSPHATE ISOMERASE 3, CHLOROPLASTIC-RELATED"/>
    <property type="match status" value="1"/>
</dbReference>
<dbReference type="Proteomes" id="UP001374535">
    <property type="component" value="Chromosome 10"/>
</dbReference>
<dbReference type="AlphaFoldDB" id="A0AAQ3RGZ8"/>
<keyword evidence="8" id="KW-1185">Reference proteome</keyword>
<proteinExistence type="inferred from homology"/>
<evidence type="ECO:0000313" key="8">
    <source>
        <dbReference type="Proteomes" id="UP001374535"/>
    </source>
</evidence>
<dbReference type="InterPro" id="IPR004788">
    <property type="entry name" value="Ribose5P_isomerase_type_A"/>
</dbReference>
<reference evidence="7 8" key="1">
    <citation type="journal article" date="2023" name="Life. Sci Alliance">
        <title>Evolutionary insights into 3D genome organization and epigenetic landscape of Vigna mungo.</title>
        <authorList>
            <person name="Junaid A."/>
            <person name="Singh B."/>
            <person name="Bhatia S."/>
        </authorList>
    </citation>
    <scope>NUCLEOTIDE SEQUENCE [LARGE SCALE GENOMIC DNA]</scope>
    <source>
        <strain evidence="7">Urdbean</strain>
    </source>
</reference>
<sequence>MASVASSSSFSTRHLLRSPTPRLGRRRCRPNFLRMVTRSCLDDSSALLQAAEYTVDTYVKSGMVVGLGSGHASGMAIQHLGRQLRTGNLKDIVGIPMSVASASEAAKAGIPLDTYQESSKIDFAFDDADVIEEGTLVAIIGRRKLQSGESIIQEKAIINASNKLVFIVEENQYKGGLEGSIPVLIQSLNWMATAEEIDDMFLGDAEVWRRPSMGQAGPLGGEFPVVTREGHNILDVIFTSPIENLVLLAAEVAKSLGKVDGVVDHGVVSKIPCTVVIASQNGLNILDKLTADIVG</sequence>
<dbReference type="InterPro" id="IPR050262">
    <property type="entry name" value="Ribose-5P_isomerase"/>
</dbReference>
<evidence type="ECO:0000256" key="3">
    <source>
        <dbReference type="ARBA" id="ARBA00008088"/>
    </source>
</evidence>
<keyword evidence="5" id="KW-0413">Isomerase</keyword>
<dbReference type="GO" id="GO:0009052">
    <property type="term" value="P:pentose-phosphate shunt, non-oxidative branch"/>
    <property type="evidence" value="ECO:0007669"/>
    <property type="project" value="InterPro"/>
</dbReference>
<dbReference type="InterPro" id="IPR037171">
    <property type="entry name" value="NagB/RpiA_transferase-like"/>
</dbReference>